<dbReference type="GO" id="GO:0005524">
    <property type="term" value="F:ATP binding"/>
    <property type="evidence" value="ECO:0007669"/>
    <property type="project" value="InterPro"/>
</dbReference>
<evidence type="ECO:0000256" key="6">
    <source>
        <dbReference type="ARBA" id="ARBA00022777"/>
    </source>
</evidence>
<dbReference type="EMBL" id="JAEAOA010001653">
    <property type="protein sequence ID" value="KAK3596127.1"/>
    <property type="molecule type" value="Genomic_DNA"/>
</dbReference>
<keyword evidence="7" id="KW-0460">Magnesium</keyword>
<dbReference type="Gene3D" id="3.20.20.60">
    <property type="entry name" value="Phosphoenolpyruvate-binding domains"/>
    <property type="match status" value="1"/>
</dbReference>
<dbReference type="InterPro" id="IPR015813">
    <property type="entry name" value="Pyrv/PenolPyrv_kinase-like_dom"/>
</dbReference>
<feature type="domain" description="PEP-utilising enzyme mobile" evidence="8">
    <location>
        <begin position="389"/>
        <end position="458"/>
    </location>
</feature>
<dbReference type="InterPro" id="IPR040442">
    <property type="entry name" value="Pyrv_kinase-like_dom_sf"/>
</dbReference>
<dbReference type="SUPFAM" id="SSF52009">
    <property type="entry name" value="Phosphohistidine domain"/>
    <property type="match status" value="1"/>
</dbReference>
<evidence type="ECO:0000256" key="5">
    <source>
        <dbReference type="ARBA" id="ARBA00022723"/>
    </source>
</evidence>
<accession>A0AAE0SQD6</accession>
<dbReference type="Gene3D" id="3.30.1490.20">
    <property type="entry name" value="ATP-grasp fold, A domain"/>
    <property type="match status" value="1"/>
</dbReference>
<dbReference type="GO" id="GO:0050242">
    <property type="term" value="F:pyruvate, phosphate dikinase activity"/>
    <property type="evidence" value="ECO:0007669"/>
    <property type="project" value="UniProtKB-EC"/>
</dbReference>
<dbReference type="Gene3D" id="3.50.30.10">
    <property type="entry name" value="Phosphohistidine domain"/>
    <property type="match status" value="1"/>
</dbReference>
<keyword evidence="4" id="KW-0808">Transferase</keyword>
<dbReference type="Gene3D" id="1.10.189.10">
    <property type="entry name" value="Pyruvate Phosphate Dikinase, domain 2"/>
    <property type="match status" value="1"/>
</dbReference>
<reference evidence="10" key="1">
    <citation type="journal article" date="2021" name="Genome Biol. Evol.">
        <title>A High-Quality Reference Genome for a Parasitic Bivalve with Doubly Uniparental Inheritance (Bivalvia: Unionida).</title>
        <authorList>
            <person name="Smith C.H."/>
        </authorList>
    </citation>
    <scope>NUCLEOTIDE SEQUENCE</scope>
    <source>
        <strain evidence="10">CHS0354</strain>
    </source>
</reference>
<keyword evidence="11" id="KW-1185">Reference proteome</keyword>
<keyword evidence="6" id="KW-0418">Kinase</keyword>
<evidence type="ECO:0000256" key="1">
    <source>
        <dbReference type="ARBA" id="ARBA00001946"/>
    </source>
</evidence>
<reference evidence="10" key="3">
    <citation type="submission" date="2023-05" db="EMBL/GenBank/DDBJ databases">
        <authorList>
            <person name="Smith C.H."/>
        </authorList>
    </citation>
    <scope>NUCLEOTIDE SEQUENCE</scope>
    <source>
        <strain evidence="10">CHS0354</strain>
        <tissue evidence="10">Mantle</tissue>
    </source>
</reference>
<evidence type="ECO:0000256" key="3">
    <source>
        <dbReference type="ARBA" id="ARBA00011994"/>
    </source>
</evidence>
<evidence type="ECO:0000256" key="4">
    <source>
        <dbReference type="ARBA" id="ARBA00022679"/>
    </source>
</evidence>
<evidence type="ECO:0000259" key="8">
    <source>
        <dbReference type="Pfam" id="PF00391"/>
    </source>
</evidence>
<dbReference type="SUPFAM" id="SSF51621">
    <property type="entry name" value="Phosphoenolpyruvate/pyruvate domain"/>
    <property type="match status" value="1"/>
</dbReference>
<evidence type="ECO:0000313" key="10">
    <source>
        <dbReference type="EMBL" id="KAK3596127.1"/>
    </source>
</evidence>
<evidence type="ECO:0000256" key="2">
    <source>
        <dbReference type="ARBA" id="ARBA00007837"/>
    </source>
</evidence>
<comment type="similarity">
    <text evidence="2">Belongs to the PEP-utilizing enzyme family.</text>
</comment>
<dbReference type="Proteomes" id="UP001195483">
    <property type="component" value="Unassembled WGS sequence"/>
</dbReference>
<sequence length="626" mass="70853">MPLRLYTFSKNNSHVPDNTSDKFGIRGSLLLKLSELELPIAPGFIIDAETFRNIHNEDIISLIKEGVSFIEKISYKDYNQGSVPLTLKIVLSPSIDIEVLSSIHNIGINQNTLEAFSSIGGADFAYGEYRYLLQSVVHHFTDLAENPEVKQEKNDQTACEKYLAALDGLFPKDGYEQIAFLLKKYHERYFSDSLNQNIPCAVFVQMMVYGKFGNNSYNGEYFTRDINTGDNTINGFFGVGEMFTDRKHGKDLSKIDAVYYDEFKRIGHIIERHFIDVKYIRFTIERGVLWIVSIFNADQISTRSQVKMLLDMHREGVIDDNYIVSKIVPNQLNDLLHSSVDEDSKADFKSVTGGIAGSPGACIGRVYFSTKKLMDAYRDSLARGEDSRFILAMAATYAGDVQAIEIGQGVISSEGGFASHAPVVARSIGKPAIVNSDIEFTDTSMVINEVTVKEGEYITMEVNNYSDPVIYFGQVKLQSPDLENNLIFDLMKIINKYVDKFYVRANADNQKEAALAKKLGARGVGLCRTEHMFFNENRINIFREVLLTEDGEKIQKVLNELKKFQVDDFVDLFEAMEGLPITIRLLDAPLHEFIPQTIEQRELFNQSYVKRGGKHNPLEIKIIFDR</sequence>
<gene>
    <name evidence="10" type="ORF">CHS0354_027397</name>
</gene>
<evidence type="ECO:0000313" key="11">
    <source>
        <dbReference type="Proteomes" id="UP001195483"/>
    </source>
</evidence>
<feature type="domain" description="PEP-utilising enzyme C-terminal" evidence="9">
    <location>
        <begin position="497"/>
        <end position="601"/>
    </location>
</feature>
<dbReference type="Pfam" id="PF00391">
    <property type="entry name" value="PEP-utilizers"/>
    <property type="match status" value="1"/>
</dbReference>
<dbReference type="InterPro" id="IPR013815">
    <property type="entry name" value="ATP_grasp_subdomain_1"/>
</dbReference>
<dbReference type="Pfam" id="PF02896">
    <property type="entry name" value="PEP-utilizers_C"/>
    <property type="match status" value="1"/>
</dbReference>
<comment type="caution">
    <text evidence="10">The sequence shown here is derived from an EMBL/GenBank/DDBJ whole genome shotgun (WGS) entry which is preliminary data.</text>
</comment>
<dbReference type="GO" id="GO:0046872">
    <property type="term" value="F:metal ion binding"/>
    <property type="evidence" value="ECO:0007669"/>
    <property type="project" value="UniProtKB-KW"/>
</dbReference>
<dbReference type="InterPro" id="IPR008279">
    <property type="entry name" value="PEP-util_enz_mobile_dom"/>
</dbReference>
<proteinExistence type="inferred from homology"/>
<reference evidence="10" key="2">
    <citation type="journal article" date="2021" name="Genome Biol. Evol.">
        <title>Developing a high-quality reference genome for a parasitic bivalve with doubly uniparental inheritance (Bivalvia: Unionida).</title>
        <authorList>
            <person name="Smith C.H."/>
        </authorList>
    </citation>
    <scope>NUCLEOTIDE SEQUENCE</scope>
    <source>
        <strain evidence="10">CHS0354</strain>
        <tissue evidence="10">Mantle</tissue>
    </source>
</reference>
<dbReference type="SUPFAM" id="SSF56059">
    <property type="entry name" value="Glutathione synthetase ATP-binding domain-like"/>
    <property type="match status" value="1"/>
</dbReference>
<dbReference type="EC" id="2.7.9.1" evidence="3"/>
<protein>
    <recommendedName>
        <fullName evidence="3">pyruvate, phosphate dikinase</fullName>
        <ecNumber evidence="3">2.7.9.1</ecNumber>
    </recommendedName>
</protein>
<comment type="cofactor">
    <cofactor evidence="1">
        <name>Mg(2+)</name>
        <dbReference type="ChEBI" id="CHEBI:18420"/>
    </cofactor>
</comment>
<dbReference type="PANTHER" id="PTHR22931:SF9">
    <property type="entry name" value="PYRUVATE, PHOSPHATE DIKINASE 1, CHLOROPLASTIC"/>
    <property type="match status" value="1"/>
</dbReference>
<dbReference type="PANTHER" id="PTHR22931">
    <property type="entry name" value="PHOSPHOENOLPYRUVATE DIKINASE-RELATED"/>
    <property type="match status" value="1"/>
</dbReference>
<dbReference type="InterPro" id="IPR010121">
    <property type="entry name" value="Pyruvate_phosphate_dikinase"/>
</dbReference>
<dbReference type="GO" id="GO:0016301">
    <property type="term" value="F:kinase activity"/>
    <property type="evidence" value="ECO:0007669"/>
    <property type="project" value="UniProtKB-KW"/>
</dbReference>
<dbReference type="InterPro" id="IPR000121">
    <property type="entry name" value="PEP_util_C"/>
</dbReference>
<organism evidence="10 11">
    <name type="scientific">Potamilus streckersoni</name>
    <dbReference type="NCBI Taxonomy" id="2493646"/>
    <lineage>
        <taxon>Eukaryota</taxon>
        <taxon>Metazoa</taxon>
        <taxon>Spiralia</taxon>
        <taxon>Lophotrochozoa</taxon>
        <taxon>Mollusca</taxon>
        <taxon>Bivalvia</taxon>
        <taxon>Autobranchia</taxon>
        <taxon>Heteroconchia</taxon>
        <taxon>Palaeoheterodonta</taxon>
        <taxon>Unionida</taxon>
        <taxon>Unionoidea</taxon>
        <taxon>Unionidae</taxon>
        <taxon>Ambleminae</taxon>
        <taxon>Lampsilini</taxon>
        <taxon>Potamilus</taxon>
    </lineage>
</organism>
<name>A0AAE0SQD6_9BIVA</name>
<dbReference type="AlphaFoldDB" id="A0AAE0SQD6"/>
<dbReference type="Gene3D" id="1.20.80.30">
    <property type="match status" value="1"/>
</dbReference>
<evidence type="ECO:0000256" key="7">
    <source>
        <dbReference type="ARBA" id="ARBA00022842"/>
    </source>
</evidence>
<evidence type="ECO:0000259" key="9">
    <source>
        <dbReference type="Pfam" id="PF02896"/>
    </source>
</evidence>
<keyword evidence="5" id="KW-0479">Metal-binding</keyword>
<dbReference type="InterPro" id="IPR036637">
    <property type="entry name" value="Phosphohistidine_dom_sf"/>
</dbReference>